<keyword evidence="2" id="KW-0805">Transcription regulation</keyword>
<evidence type="ECO:0000313" key="6">
    <source>
        <dbReference type="EMBL" id="GAA6132690.1"/>
    </source>
</evidence>
<accession>A0ABP9ZTB8</accession>
<evidence type="ECO:0000259" key="5">
    <source>
        <dbReference type="PROSITE" id="PS50931"/>
    </source>
</evidence>
<dbReference type="Gene3D" id="3.40.190.10">
    <property type="entry name" value="Periplasmic binding protein-like II"/>
    <property type="match status" value="2"/>
</dbReference>
<comment type="similarity">
    <text evidence="1">Belongs to the LysR transcriptional regulatory family.</text>
</comment>
<evidence type="ECO:0000256" key="2">
    <source>
        <dbReference type="ARBA" id="ARBA00023015"/>
    </source>
</evidence>
<dbReference type="RefSeq" id="WP_353389467.1">
    <property type="nucleotide sequence ID" value="NZ_BAABWD010000004.1"/>
</dbReference>
<proteinExistence type="inferred from homology"/>
<evidence type="ECO:0000313" key="7">
    <source>
        <dbReference type="Proteomes" id="UP001486808"/>
    </source>
</evidence>
<dbReference type="InterPro" id="IPR036388">
    <property type="entry name" value="WH-like_DNA-bd_sf"/>
</dbReference>
<keyword evidence="4" id="KW-0804">Transcription</keyword>
<organism evidence="6 7">
    <name type="scientific">Halopseudomonas sabulinigri</name>
    <dbReference type="NCBI Taxonomy" id="472181"/>
    <lineage>
        <taxon>Bacteria</taxon>
        <taxon>Pseudomonadati</taxon>
        <taxon>Pseudomonadota</taxon>
        <taxon>Gammaproteobacteria</taxon>
        <taxon>Pseudomonadales</taxon>
        <taxon>Pseudomonadaceae</taxon>
        <taxon>Halopseudomonas</taxon>
    </lineage>
</organism>
<dbReference type="InterPro" id="IPR050389">
    <property type="entry name" value="LysR-type_TF"/>
</dbReference>
<evidence type="ECO:0000256" key="3">
    <source>
        <dbReference type="ARBA" id="ARBA00023125"/>
    </source>
</evidence>
<dbReference type="PANTHER" id="PTHR30118:SF15">
    <property type="entry name" value="TRANSCRIPTIONAL REGULATORY PROTEIN"/>
    <property type="match status" value="1"/>
</dbReference>
<evidence type="ECO:0000256" key="4">
    <source>
        <dbReference type="ARBA" id="ARBA00023163"/>
    </source>
</evidence>
<dbReference type="Gene3D" id="1.10.10.10">
    <property type="entry name" value="Winged helix-like DNA-binding domain superfamily/Winged helix DNA-binding domain"/>
    <property type="match status" value="1"/>
</dbReference>
<dbReference type="Proteomes" id="UP001486808">
    <property type="component" value="Unassembled WGS sequence"/>
</dbReference>
<dbReference type="PANTHER" id="PTHR30118">
    <property type="entry name" value="HTH-TYPE TRANSCRIPTIONAL REGULATOR LEUO-RELATED"/>
    <property type="match status" value="1"/>
</dbReference>
<dbReference type="PRINTS" id="PR00039">
    <property type="entry name" value="HTHLYSR"/>
</dbReference>
<dbReference type="SUPFAM" id="SSF46785">
    <property type="entry name" value="Winged helix' DNA-binding domain"/>
    <property type="match status" value="1"/>
</dbReference>
<dbReference type="Pfam" id="PF00126">
    <property type="entry name" value="HTH_1"/>
    <property type="match status" value="1"/>
</dbReference>
<reference evidence="6 7" key="1">
    <citation type="submission" date="2024-04" db="EMBL/GenBank/DDBJ databases">
        <title>Draft genome sequence of Halopseudomonas sabulinigri NBRC 116187.</title>
        <authorList>
            <person name="Miyakawa T."/>
            <person name="Kusuya Y."/>
            <person name="Miura T."/>
        </authorList>
    </citation>
    <scope>NUCLEOTIDE SEQUENCE [LARGE SCALE GENOMIC DNA]</scope>
    <source>
        <strain evidence="6 7">4NH20-0042</strain>
    </source>
</reference>
<keyword evidence="3" id="KW-0238">DNA-binding</keyword>
<dbReference type="InterPro" id="IPR036390">
    <property type="entry name" value="WH_DNA-bd_sf"/>
</dbReference>
<comment type="caution">
    <text evidence="6">The sequence shown here is derived from an EMBL/GenBank/DDBJ whole genome shotgun (WGS) entry which is preliminary data.</text>
</comment>
<gene>
    <name evidence="6" type="ORF">NBRC116187_30500</name>
</gene>
<dbReference type="InterPro" id="IPR000847">
    <property type="entry name" value="LysR_HTH_N"/>
</dbReference>
<name>A0ABP9ZTB8_9GAMM</name>
<dbReference type="PROSITE" id="PS50931">
    <property type="entry name" value="HTH_LYSR"/>
    <property type="match status" value="1"/>
</dbReference>
<sequence length="296" mass="32601">MRDIRTLDLNLLKTLDALLDEGSVTKAAERLSLTQPAVSGILVRLRESFDDPLFVRAQRGLVPTPRAQSLAAPVKRVLSEVERMLQPEAFDPANARLTLSIGATDYAQRTVLLPLIAAMHVKAPGIRIAVHSVENPRVQSQLESGALDMAILTPDTTYEGLHARKLYDEQYACAMHEGHCAANGVDLDQFCELEHAIVSLGGDAFSGVTDKALEAIGRKRKVLLSVPSFLMLLEVLRTSDLVAVLPRRLVKPGDGLVMIDPPLAIPGFRKLLVWHERTHQHPAYRWVRALLAELNP</sequence>
<dbReference type="Pfam" id="PF03466">
    <property type="entry name" value="LysR_substrate"/>
    <property type="match status" value="1"/>
</dbReference>
<evidence type="ECO:0000256" key="1">
    <source>
        <dbReference type="ARBA" id="ARBA00009437"/>
    </source>
</evidence>
<keyword evidence="7" id="KW-1185">Reference proteome</keyword>
<dbReference type="SUPFAM" id="SSF53850">
    <property type="entry name" value="Periplasmic binding protein-like II"/>
    <property type="match status" value="1"/>
</dbReference>
<feature type="domain" description="HTH lysR-type" evidence="5">
    <location>
        <begin position="7"/>
        <end position="64"/>
    </location>
</feature>
<dbReference type="EMBL" id="BAABWD010000004">
    <property type="protein sequence ID" value="GAA6132690.1"/>
    <property type="molecule type" value="Genomic_DNA"/>
</dbReference>
<dbReference type="InterPro" id="IPR005119">
    <property type="entry name" value="LysR_subst-bd"/>
</dbReference>
<protein>
    <submittedName>
        <fullName evidence="6">LysR family transcriptional regulator</fullName>
    </submittedName>
</protein>